<sequence length="118" mass="13280">MTRPQPCSQGMGLLGLCSQASRCDARQSSFTMASQPNWALSQDICSRARRLRRMRGTGFSWAAVIDCRSTGHVCCRDSHWRMQPWQKACSHCGAGRYLVHGENLLKVNYDQYLAEAPL</sequence>
<protein>
    <submittedName>
        <fullName evidence="1">Uncharacterized protein</fullName>
    </submittedName>
</protein>
<dbReference type="AlphaFoldDB" id="A0A6B0UM40"/>
<proteinExistence type="predicted"/>
<reference evidence="1" key="1">
    <citation type="submission" date="2019-12" db="EMBL/GenBank/DDBJ databases">
        <title>An insight into the sialome of adult female Ixodes ricinus ticks feeding for 6 days.</title>
        <authorList>
            <person name="Perner J."/>
            <person name="Ribeiro J.M.C."/>
        </authorList>
    </citation>
    <scope>NUCLEOTIDE SEQUENCE</scope>
    <source>
        <strain evidence="1">Semi-engorged</strain>
        <tissue evidence="1">Salivary glands</tissue>
    </source>
</reference>
<name>A0A6B0UM40_IXORI</name>
<accession>A0A6B0UM40</accession>
<dbReference type="EMBL" id="GIFC01008786">
    <property type="protein sequence ID" value="MXU90869.1"/>
    <property type="molecule type" value="Transcribed_RNA"/>
</dbReference>
<organism evidence="1">
    <name type="scientific">Ixodes ricinus</name>
    <name type="common">Common tick</name>
    <name type="synonym">Acarus ricinus</name>
    <dbReference type="NCBI Taxonomy" id="34613"/>
    <lineage>
        <taxon>Eukaryota</taxon>
        <taxon>Metazoa</taxon>
        <taxon>Ecdysozoa</taxon>
        <taxon>Arthropoda</taxon>
        <taxon>Chelicerata</taxon>
        <taxon>Arachnida</taxon>
        <taxon>Acari</taxon>
        <taxon>Parasitiformes</taxon>
        <taxon>Ixodida</taxon>
        <taxon>Ixodoidea</taxon>
        <taxon>Ixodidae</taxon>
        <taxon>Ixodinae</taxon>
        <taxon>Ixodes</taxon>
    </lineage>
</organism>
<evidence type="ECO:0000313" key="1">
    <source>
        <dbReference type="EMBL" id="MXU90869.1"/>
    </source>
</evidence>